<feature type="domain" description="Alpha-D-phosphohexomutase C-terminal" evidence="9">
    <location>
        <begin position="492"/>
        <end position="534"/>
    </location>
</feature>
<comment type="similarity">
    <text evidence="2 8">Belongs to the phosphohexose mutase family.</text>
</comment>
<comment type="cofactor">
    <cofactor evidence="1">
        <name>Mg(2+)</name>
        <dbReference type="ChEBI" id="CHEBI:18420"/>
    </cofactor>
</comment>
<evidence type="ECO:0000259" key="12">
    <source>
        <dbReference type="Pfam" id="PF02880"/>
    </source>
</evidence>
<evidence type="ECO:0000259" key="11">
    <source>
        <dbReference type="Pfam" id="PF02879"/>
    </source>
</evidence>
<dbReference type="GO" id="GO:0006166">
    <property type="term" value="P:purine ribonucleoside salvage"/>
    <property type="evidence" value="ECO:0007669"/>
    <property type="project" value="TreeGrafter"/>
</dbReference>
<dbReference type="CDD" id="cd05801">
    <property type="entry name" value="PGM_like3"/>
    <property type="match status" value="1"/>
</dbReference>
<name>A0A099KKH7_COLPS</name>
<feature type="domain" description="Alpha-D-phosphohexomutase alpha/beta/alpha" evidence="12">
    <location>
        <begin position="326"/>
        <end position="443"/>
    </location>
</feature>
<organism evidence="13 14">
    <name type="scientific">Colwellia psychrerythraea</name>
    <name type="common">Vibrio psychroerythus</name>
    <dbReference type="NCBI Taxonomy" id="28229"/>
    <lineage>
        <taxon>Bacteria</taxon>
        <taxon>Pseudomonadati</taxon>
        <taxon>Pseudomonadota</taxon>
        <taxon>Gammaproteobacteria</taxon>
        <taxon>Alteromonadales</taxon>
        <taxon>Colwelliaceae</taxon>
        <taxon>Colwellia</taxon>
    </lineage>
</organism>
<dbReference type="EC" id="5.4.2.2" evidence="7"/>
<evidence type="ECO:0000256" key="1">
    <source>
        <dbReference type="ARBA" id="ARBA00001946"/>
    </source>
</evidence>
<evidence type="ECO:0000256" key="5">
    <source>
        <dbReference type="ARBA" id="ARBA00022842"/>
    </source>
</evidence>
<dbReference type="InterPro" id="IPR036900">
    <property type="entry name" value="A-D-PHexomutase_C_sf"/>
</dbReference>
<dbReference type="InterPro" id="IPR016066">
    <property type="entry name" value="A-D-PHexomutase_CS"/>
</dbReference>
<evidence type="ECO:0000313" key="14">
    <source>
        <dbReference type="Proteomes" id="UP000029843"/>
    </source>
</evidence>
<evidence type="ECO:0000313" key="13">
    <source>
        <dbReference type="EMBL" id="KGJ91309.1"/>
    </source>
</evidence>
<keyword evidence="4 8" id="KW-0479">Metal-binding</keyword>
<sequence length="553" mass="59809">MSVHPCAGKPVRPEDRINIGQLVSDYFLQTPDVGIAAEQVSFGTSGHRGCANKRSFNEQHIIAICQAIAEYRQQNSINGPLFLGKDTHALSEPAFASAISVLIANGVNVVIQSDALSGKGFTPTPVISRLIISHNKTASENLADGIVITPSHNPPSDGGIKYNPPHGGPAEGDITKEIEQRANEIIKEKFTAVKQLSYPQALQSSLLKKEDFIGHYVEQLNQVIDMDAIAKAGIKIGVDPLGGSGIAYWPVISEQYQLDITVVNEVVDASFAFMPLDKDGKIRMDCSSKYAMAGLIAMKDDFDISVGNDPDFDRHGIVTPTGGLMNPNHYLAVAIHYLMTHRNWPKHCKIGKTLVSSSLIDRVATQLSLPLSEVPVGFKWFVDGLADARYAFGGEESAGASFLSRDGSTWTTDKDGFILTLLAAEILAVTGKDPYQYYLELTKELGQPCYGRVEAVASFEQKRVLTALSRNDVTAKKLAGDKILQVLSHAPGNKAAIGGIKVTTENGWFAARPSGTEDIYKIYAESFIDDNHLQMIICEAQAIVSASFKTAGL</sequence>
<dbReference type="OrthoDB" id="9806956at2"/>
<dbReference type="InterPro" id="IPR005844">
    <property type="entry name" value="A-D-PHexomutase_a/b/a-I"/>
</dbReference>
<protein>
    <recommendedName>
        <fullName evidence="7">Phosphoglucomutase</fullName>
        <ecNumber evidence="7">5.4.2.2</ecNumber>
    </recommendedName>
</protein>
<evidence type="ECO:0000256" key="2">
    <source>
        <dbReference type="ARBA" id="ARBA00010231"/>
    </source>
</evidence>
<dbReference type="SUPFAM" id="SSF53738">
    <property type="entry name" value="Phosphoglucomutase, first 3 domains"/>
    <property type="match status" value="3"/>
</dbReference>
<dbReference type="EMBL" id="JQED01000029">
    <property type="protein sequence ID" value="KGJ91309.1"/>
    <property type="molecule type" value="Genomic_DNA"/>
</dbReference>
<gene>
    <name evidence="13" type="ORF">ND2E_3174</name>
</gene>
<dbReference type="Pfam" id="PF02878">
    <property type="entry name" value="PGM_PMM_I"/>
    <property type="match status" value="1"/>
</dbReference>
<dbReference type="Pfam" id="PF00408">
    <property type="entry name" value="PGM_PMM_IV"/>
    <property type="match status" value="1"/>
</dbReference>
<evidence type="ECO:0000256" key="6">
    <source>
        <dbReference type="ARBA" id="ARBA00023235"/>
    </source>
</evidence>
<dbReference type="NCBIfam" id="TIGR01132">
    <property type="entry name" value="pgm"/>
    <property type="match status" value="1"/>
</dbReference>
<dbReference type="Gene3D" id="3.40.120.10">
    <property type="entry name" value="Alpha-D-Glucose-1,6-Bisphosphate, subunit A, domain 3"/>
    <property type="match status" value="3"/>
</dbReference>
<comment type="caution">
    <text evidence="13">The sequence shown here is derived from an EMBL/GenBank/DDBJ whole genome shotgun (WGS) entry which is preliminary data.</text>
</comment>
<dbReference type="AlphaFoldDB" id="A0A099KKH7"/>
<accession>A0A099KKH7</accession>
<dbReference type="InterPro" id="IPR005845">
    <property type="entry name" value="A-D-PHexomutase_a/b/a-II"/>
</dbReference>
<evidence type="ECO:0000256" key="4">
    <source>
        <dbReference type="ARBA" id="ARBA00022723"/>
    </source>
</evidence>
<proteinExistence type="inferred from homology"/>
<dbReference type="GO" id="GO:0004614">
    <property type="term" value="F:phosphoglucomutase activity"/>
    <property type="evidence" value="ECO:0007669"/>
    <property type="project" value="UniProtKB-UniRule"/>
</dbReference>
<dbReference type="InterPro" id="IPR005852">
    <property type="entry name" value="PGM_a-D-Glc-sp"/>
</dbReference>
<keyword evidence="5 8" id="KW-0460">Magnesium</keyword>
<dbReference type="Proteomes" id="UP000029843">
    <property type="component" value="Unassembled WGS sequence"/>
</dbReference>
<dbReference type="GO" id="GO:0005975">
    <property type="term" value="P:carbohydrate metabolic process"/>
    <property type="evidence" value="ECO:0007669"/>
    <property type="project" value="UniProtKB-UniRule"/>
</dbReference>
<feature type="domain" description="Alpha-D-phosphohexomutase alpha/beta/alpha" evidence="10">
    <location>
        <begin position="41"/>
        <end position="186"/>
    </location>
</feature>
<evidence type="ECO:0000256" key="7">
    <source>
        <dbReference type="NCBIfam" id="TIGR01132"/>
    </source>
</evidence>
<evidence type="ECO:0000256" key="8">
    <source>
        <dbReference type="RuleBase" id="RU004326"/>
    </source>
</evidence>
<dbReference type="PANTHER" id="PTHR45745:SF1">
    <property type="entry name" value="PHOSPHOGLUCOMUTASE 2B-RELATED"/>
    <property type="match status" value="1"/>
</dbReference>
<dbReference type="GO" id="GO:0000287">
    <property type="term" value="F:magnesium ion binding"/>
    <property type="evidence" value="ECO:0007669"/>
    <property type="project" value="InterPro"/>
</dbReference>
<keyword evidence="3" id="KW-0597">Phosphoprotein</keyword>
<dbReference type="GO" id="GO:0008973">
    <property type="term" value="F:phosphopentomutase activity"/>
    <property type="evidence" value="ECO:0007669"/>
    <property type="project" value="TreeGrafter"/>
</dbReference>
<keyword evidence="6 13" id="KW-0413">Isomerase</keyword>
<dbReference type="Pfam" id="PF02880">
    <property type="entry name" value="PGM_PMM_III"/>
    <property type="match status" value="1"/>
</dbReference>
<evidence type="ECO:0000259" key="10">
    <source>
        <dbReference type="Pfam" id="PF02878"/>
    </source>
</evidence>
<reference evidence="13 14" key="1">
    <citation type="submission" date="2014-08" db="EMBL/GenBank/DDBJ databases">
        <title>Genomic and Phenotypic Diversity of Colwellia psychrerythraea strains from Disparate Marine Basins.</title>
        <authorList>
            <person name="Techtmann S.M."/>
            <person name="Stelling S.C."/>
            <person name="Utturkar S.M."/>
            <person name="Alshibli N."/>
            <person name="Harris A."/>
            <person name="Brown S.D."/>
            <person name="Hazen T.C."/>
        </authorList>
    </citation>
    <scope>NUCLEOTIDE SEQUENCE [LARGE SCALE GENOMIC DNA]</scope>
    <source>
        <strain evidence="13 14">ND2E</strain>
    </source>
</reference>
<evidence type="ECO:0000256" key="3">
    <source>
        <dbReference type="ARBA" id="ARBA00022553"/>
    </source>
</evidence>
<feature type="domain" description="Alpha-D-phosphohexomutase alpha/beta/alpha" evidence="11">
    <location>
        <begin position="216"/>
        <end position="322"/>
    </location>
</feature>
<dbReference type="RefSeq" id="WP_033093945.1">
    <property type="nucleotide sequence ID" value="NZ_JQED01000029.1"/>
</dbReference>
<dbReference type="Pfam" id="PF02879">
    <property type="entry name" value="PGM_PMM_II"/>
    <property type="match status" value="1"/>
</dbReference>
<dbReference type="PANTHER" id="PTHR45745">
    <property type="entry name" value="PHOSPHOMANNOMUTASE 45A"/>
    <property type="match status" value="1"/>
</dbReference>
<dbReference type="InterPro" id="IPR016055">
    <property type="entry name" value="A-D-PHexomutase_a/b/a-I/II/III"/>
</dbReference>
<dbReference type="PROSITE" id="PS00710">
    <property type="entry name" value="PGM_PMM"/>
    <property type="match status" value="1"/>
</dbReference>
<dbReference type="SUPFAM" id="SSF55957">
    <property type="entry name" value="Phosphoglucomutase, C-terminal domain"/>
    <property type="match status" value="1"/>
</dbReference>
<dbReference type="Gene3D" id="3.30.310.50">
    <property type="entry name" value="Alpha-D-phosphohexomutase, C-terminal domain"/>
    <property type="match status" value="1"/>
</dbReference>
<dbReference type="InterPro" id="IPR005843">
    <property type="entry name" value="A-D-PHexomutase_C"/>
</dbReference>
<evidence type="ECO:0000259" key="9">
    <source>
        <dbReference type="Pfam" id="PF00408"/>
    </source>
</evidence>
<dbReference type="InterPro" id="IPR005846">
    <property type="entry name" value="A-D-PHexomutase_a/b/a-III"/>
</dbReference>
<dbReference type="PATRIC" id="fig|28229.4.peg.2222"/>